<evidence type="ECO:0008006" key="4">
    <source>
        <dbReference type="Google" id="ProtNLM"/>
    </source>
</evidence>
<organism evidence="2 3">
    <name type="scientific">Cyphellophora europaea (strain CBS 101466)</name>
    <name type="common">Phialophora europaea</name>
    <dbReference type="NCBI Taxonomy" id="1220924"/>
    <lineage>
        <taxon>Eukaryota</taxon>
        <taxon>Fungi</taxon>
        <taxon>Dikarya</taxon>
        <taxon>Ascomycota</taxon>
        <taxon>Pezizomycotina</taxon>
        <taxon>Eurotiomycetes</taxon>
        <taxon>Chaetothyriomycetidae</taxon>
        <taxon>Chaetothyriales</taxon>
        <taxon>Cyphellophoraceae</taxon>
        <taxon>Cyphellophora</taxon>
    </lineage>
</organism>
<feature type="region of interest" description="Disordered" evidence="1">
    <location>
        <begin position="548"/>
        <end position="581"/>
    </location>
</feature>
<dbReference type="eggNOG" id="ENOG502S067">
    <property type="taxonomic scope" value="Eukaryota"/>
</dbReference>
<dbReference type="AlphaFoldDB" id="W2S478"/>
<dbReference type="PANTHER" id="PTHR46434">
    <property type="entry name" value="GENETIC INTERACTOR OF PROHIBITINS 3, MITOCHONDRIAL"/>
    <property type="match status" value="1"/>
</dbReference>
<keyword evidence="3" id="KW-1185">Reference proteome</keyword>
<sequence>MDPMSSFNPTQASRPKDLPLVITGKTVKTYLKDARANDVSVDFEKVAALDDTTESQASETSGFASSVPHCDRCHDLVHSSRGTSIDHPSIENIADSVAESPHKRNHVYHVLDAADFPMSLIPSIHSYLSLAKPRSQNRRSQHQYTVRPTMSFIITRSDLLAPTKEKVDSLMPYFREVLRKALGRSGEGMRLGNLHLVSSKRGWWTSELKKEIRERGGGNWMIGKFNVGKSNLFEGLFPKGSGGQTSLHNELPLQEAAEERRIIPDFLPESQLLPPPQVEVPYPTLPLVSSLPGTTASPIRIPFGNNKGELIDMPGLERGNLEWYIQPEHKLDLVMTSRPTVKQHKLKPGQSLLLGGGVVRITPVLGEANRDMVVLAYPFVPLEAHVTSTDKAIGTQQQERESGIASILAADIGSHFQSAGVFSLETDVTKHHASAVLRSGVPLSRLPFRVYSTDILIQGVGWVELVCQVRRKPREKIFMDPNSLADGEHTELSPGSDLSLPHTAFKPYSPQLQQQSQHPTVEVFTPNGEHVSSRMSMSAWSIWKDGRVLRSRDKPSRQRKPMSGEKAQRKRQAAMRMVATS</sequence>
<dbReference type="Proteomes" id="UP000030752">
    <property type="component" value="Unassembled WGS sequence"/>
</dbReference>
<dbReference type="InterPro" id="IPR050896">
    <property type="entry name" value="Mito_lipid_metab_GTPase"/>
</dbReference>
<dbReference type="InterPro" id="IPR027417">
    <property type="entry name" value="P-loop_NTPase"/>
</dbReference>
<protein>
    <recommendedName>
        <fullName evidence="4">G domain-containing protein</fullName>
    </recommendedName>
</protein>
<evidence type="ECO:0000313" key="2">
    <source>
        <dbReference type="EMBL" id="ETN43487.1"/>
    </source>
</evidence>
<dbReference type="InParanoid" id="W2S478"/>
<feature type="compositionally biased region" description="Basic and acidic residues" evidence="1">
    <location>
        <begin position="548"/>
        <end position="567"/>
    </location>
</feature>
<dbReference type="GeneID" id="19969985"/>
<dbReference type="PANTHER" id="PTHR46434:SF1">
    <property type="entry name" value="GENETIC INTERACTOR OF PROHIBITINS 3, MITOCHONDRIAL"/>
    <property type="match status" value="1"/>
</dbReference>
<evidence type="ECO:0000313" key="3">
    <source>
        <dbReference type="Proteomes" id="UP000030752"/>
    </source>
</evidence>
<dbReference type="Gene3D" id="3.40.50.300">
    <property type="entry name" value="P-loop containing nucleotide triphosphate hydrolases"/>
    <property type="match status" value="1"/>
</dbReference>
<gene>
    <name evidence="2" type="ORF">HMPREF1541_02646</name>
</gene>
<dbReference type="OrthoDB" id="1696305at2759"/>
<dbReference type="GO" id="GO:0005739">
    <property type="term" value="C:mitochondrion"/>
    <property type="evidence" value="ECO:0007669"/>
    <property type="project" value="TreeGrafter"/>
</dbReference>
<reference evidence="2 3" key="1">
    <citation type="submission" date="2013-03" db="EMBL/GenBank/DDBJ databases">
        <title>The Genome Sequence of Phialophora europaea CBS 101466.</title>
        <authorList>
            <consortium name="The Broad Institute Genomics Platform"/>
            <person name="Cuomo C."/>
            <person name="de Hoog S."/>
            <person name="Gorbushina A."/>
            <person name="Walker B."/>
            <person name="Young S.K."/>
            <person name="Zeng Q."/>
            <person name="Gargeya S."/>
            <person name="Fitzgerald M."/>
            <person name="Haas B."/>
            <person name="Abouelleil A."/>
            <person name="Allen A.W."/>
            <person name="Alvarado L."/>
            <person name="Arachchi H.M."/>
            <person name="Berlin A.M."/>
            <person name="Chapman S.B."/>
            <person name="Gainer-Dewar J."/>
            <person name="Goldberg J."/>
            <person name="Griggs A."/>
            <person name="Gujja S."/>
            <person name="Hansen M."/>
            <person name="Howarth C."/>
            <person name="Imamovic A."/>
            <person name="Ireland A."/>
            <person name="Larimer J."/>
            <person name="McCowan C."/>
            <person name="Murphy C."/>
            <person name="Pearson M."/>
            <person name="Poon T.W."/>
            <person name="Priest M."/>
            <person name="Roberts A."/>
            <person name="Saif S."/>
            <person name="Shea T."/>
            <person name="Sisk P."/>
            <person name="Sykes S."/>
            <person name="Wortman J."/>
            <person name="Nusbaum C."/>
            <person name="Birren B."/>
        </authorList>
    </citation>
    <scope>NUCLEOTIDE SEQUENCE [LARGE SCALE GENOMIC DNA]</scope>
    <source>
        <strain evidence="2 3">CBS 101466</strain>
    </source>
</reference>
<dbReference type="STRING" id="1220924.W2S478"/>
<dbReference type="EMBL" id="KB822718">
    <property type="protein sequence ID" value="ETN43487.1"/>
    <property type="molecule type" value="Genomic_DNA"/>
</dbReference>
<evidence type="ECO:0000256" key="1">
    <source>
        <dbReference type="SAM" id="MobiDB-lite"/>
    </source>
</evidence>
<dbReference type="RefSeq" id="XP_008715223.1">
    <property type="nucleotide sequence ID" value="XM_008717001.1"/>
</dbReference>
<dbReference type="FunCoup" id="W2S478">
    <property type="interactions" value="51"/>
</dbReference>
<dbReference type="HOGENOM" id="CLU_015286_0_0_1"/>
<dbReference type="SUPFAM" id="SSF52540">
    <property type="entry name" value="P-loop containing nucleoside triphosphate hydrolases"/>
    <property type="match status" value="1"/>
</dbReference>
<proteinExistence type="predicted"/>
<name>W2S478_CYPE1</name>
<accession>W2S478</accession>
<dbReference type="VEuPathDB" id="FungiDB:HMPREF1541_02646"/>